<protein>
    <submittedName>
        <fullName evidence="17">cAMP responsive element binding protein 3</fullName>
    </submittedName>
</protein>
<evidence type="ECO:0000256" key="1">
    <source>
        <dbReference type="ARBA" id="ARBA00004648"/>
    </source>
</evidence>
<comment type="subcellular location">
    <subcellularLocation>
        <location evidence="1">Endoplasmic reticulum membrane</location>
        <topology evidence="1">Single-pass type II membrane protein</topology>
    </subcellularLocation>
</comment>
<dbReference type="CDD" id="cd14689">
    <property type="entry name" value="bZIP_CREB3"/>
    <property type="match status" value="1"/>
</dbReference>
<name>A0A8C6XLI4_NAJNA</name>
<keyword evidence="13" id="KW-0539">Nucleus</keyword>
<evidence type="ECO:0000256" key="10">
    <source>
        <dbReference type="ARBA" id="ARBA00023159"/>
    </source>
</evidence>
<evidence type="ECO:0000256" key="2">
    <source>
        <dbReference type="ARBA" id="ARBA00009050"/>
    </source>
</evidence>
<comment type="similarity">
    <text evidence="2">Belongs to the bZIP family. ATF subfamily.</text>
</comment>
<evidence type="ECO:0000256" key="15">
    <source>
        <dbReference type="SAM" id="MobiDB-lite"/>
    </source>
</evidence>
<dbReference type="GO" id="GO:0005634">
    <property type="term" value="C:nucleus"/>
    <property type="evidence" value="ECO:0007669"/>
    <property type="project" value="TreeGrafter"/>
</dbReference>
<dbReference type="Gene3D" id="1.20.5.170">
    <property type="match status" value="1"/>
</dbReference>
<accession>A0A8C6XLI4</accession>
<evidence type="ECO:0000256" key="8">
    <source>
        <dbReference type="ARBA" id="ARBA00023125"/>
    </source>
</evidence>
<dbReference type="PROSITE" id="PS50217">
    <property type="entry name" value="BZIP"/>
    <property type="match status" value="1"/>
</dbReference>
<dbReference type="GeneTree" id="ENSGT00940000160343"/>
<keyword evidence="14" id="KW-0175">Coiled coil</keyword>
<evidence type="ECO:0000256" key="11">
    <source>
        <dbReference type="ARBA" id="ARBA00023163"/>
    </source>
</evidence>
<keyword evidence="5" id="KW-0735">Signal-anchor</keyword>
<keyword evidence="7" id="KW-0805">Transcription regulation</keyword>
<sequence length="435" mass="48247">MALCPSWLPPTLGPTAYTRIPGWAHRGPSASVPGWFCQQANVLEPPTNQACSSRLGVWCEPSPRAGVRFALGRGLFPMLPVARFSFLFQKCGQMWRLPRGSAFPLQHSQQTWPARSSGAPHPWGFPGSDHDRPTPFLLFQLDFPPLVLTDEEQQLLEKEGISIPSHLPLTKVEERVLKRVRRKIRNKQSAQDSRRRKKVYMDNLESRVLACTAQNSELQKKVQLLQKQNTSLLEQLKKLQALIQHSSTKTAAASTCVLVSFCPLALLAARPASVGAELRFARWSSLASGWEEKGSLCWLPSLVRKRKGLVQAKQPPRRPLCKTMPSVARGWVASPEGQGWFGGISITSSKGRKAASRRCRPSKKHKVVGGRNEGEEERREGKRKLSGPGTPRGATQLSCRALTAPFFFFQCCPESCVSSQAGLPGHWLVPPSQQK</sequence>
<feature type="region of interest" description="Disordered" evidence="15">
    <location>
        <begin position="352"/>
        <end position="393"/>
    </location>
</feature>
<reference evidence="17" key="1">
    <citation type="submission" date="2025-08" db="UniProtKB">
        <authorList>
            <consortium name="Ensembl"/>
        </authorList>
    </citation>
    <scope>IDENTIFICATION</scope>
</reference>
<dbReference type="InterPro" id="IPR051381">
    <property type="entry name" value="CREB_ATF_subfamily"/>
</dbReference>
<organism evidence="17 18">
    <name type="scientific">Naja naja</name>
    <name type="common">Indian cobra</name>
    <dbReference type="NCBI Taxonomy" id="35670"/>
    <lineage>
        <taxon>Eukaryota</taxon>
        <taxon>Metazoa</taxon>
        <taxon>Chordata</taxon>
        <taxon>Craniata</taxon>
        <taxon>Vertebrata</taxon>
        <taxon>Euteleostomi</taxon>
        <taxon>Lepidosauria</taxon>
        <taxon>Squamata</taxon>
        <taxon>Bifurcata</taxon>
        <taxon>Unidentata</taxon>
        <taxon>Episquamata</taxon>
        <taxon>Toxicofera</taxon>
        <taxon>Serpentes</taxon>
        <taxon>Colubroidea</taxon>
        <taxon>Elapidae</taxon>
        <taxon>Elapinae</taxon>
        <taxon>Naja</taxon>
    </lineage>
</organism>
<gene>
    <name evidence="17" type="primary">CREB3</name>
</gene>
<evidence type="ECO:0000256" key="14">
    <source>
        <dbReference type="SAM" id="Coils"/>
    </source>
</evidence>
<dbReference type="GO" id="GO:0000978">
    <property type="term" value="F:RNA polymerase II cis-regulatory region sequence-specific DNA binding"/>
    <property type="evidence" value="ECO:0007669"/>
    <property type="project" value="TreeGrafter"/>
</dbReference>
<keyword evidence="6" id="KW-1133">Transmembrane helix</keyword>
<evidence type="ECO:0000256" key="5">
    <source>
        <dbReference type="ARBA" id="ARBA00022968"/>
    </source>
</evidence>
<evidence type="ECO:0000256" key="4">
    <source>
        <dbReference type="ARBA" id="ARBA00022824"/>
    </source>
</evidence>
<dbReference type="FunFam" id="1.20.5.170:FF:000042">
    <property type="entry name" value="Cyclic AMP-responsive element-binding protein 3-like protein 3"/>
    <property type="match status" value="1"/>
</dbReference>
<dbReference type="GO" id="GO:0000981">
    <property type="term" value="F:DNA-binding transcription factor activity, RNA polymerase II-specific"/>
    <property type="evidence" value="ECO:0007669"/>
    <property type="project" value="TreeGrafter"/>
</dbReference>
<evidence type="ECO:0000256" key="9">
    <source>
        <dbReference type="ARBA" id="ARBA00023136"/>
    </source>
</evidence>
<evidence type="ECO:0000256" key="6">
    <source>
        <dbReference type="ARBA" id="ARBA00022989"/>
    </source>
</evidence>
<dbReference type="Proteomes" id="UP000694559">
    <property type="component" value="Unplaced"/>
</dbReference>
<dbReference type="AlphaFoldDB" id="A0A8C6XLI4"/>
<evidence type="ECO:0000313" key="17">
    <source>
        <dbReference type="Ensembl" id="ENSNNAP00000015811.1"/>
    </source>
</evidence>
<dbReference type="OrthoDB" id="674948at2759"/>
<reference evidence="17" key="2">
    <citation type="submission" date="2025-09" db="UniProtKB">
        <authorList>
            <consortium name="Ensembl"/>
        </authorList>
    </citation>
    <scope>IDENTIFICATION</scope>
</reference>
<feature type="coiled-coil region" evidence="14">
    <location>
        <begin position="201"/>
        <end position="242"/>
    </location>
</feature>
<dbReference type="SUPFAM" id="SSF57959">
    <property type="entry name" value="Leucine zipper domain"/>
    <property type="match status" value="1"/>
</dbReference>
<evidence type="ECO:0000256" key="12">
    <source>
        <dbReference type="ARBA" id="ARBA00023180"/>
    </source>
</evidence>
<dbReference type="InterPro" id="IPR046347">
    <property type="entry name" value="bZIP_sf"/>
</dbReference>
<dbReference type="GO" id="GO:0005789">
    <property type="term" value="C:endoplasmic reticulum membrane"/>
    <property type="evidence" value="ECO:0007669"/>
    <property type="project" value="UniProtKB-SubCell"/>
</dbReference>
<dbReference type="PANTHER" id="PTHR45996">
    <property type="entry name" value="AGAP001464-PB"/>
    <property type="match status" value="1"/>
</dbReference>
<keyword evidence="10" id="KW-0010">Activator</keyword>
<keyword evidence="3" id="KW-0812">Transmembrane</keyword>
<dbReference type="Ensembl" id="ENSNNAT00000016581.1">
    <property type="protein sequence ID" value="ENSNNAP00000015811.1"/>
    <property type="gene ID" value="ENSNNAG00000010568.1"/>
</dbReference>
<keyword evidence="11" id="KW-0804">Transcription</keyword>
<dbReference type="PANTHER" id="PTHR45996:SF4">
    <property type="entry name" value="CYCLIC AMP-RESPONSIVE ELEMENT-BINDING PROTEIN 3"/>
    <property type="match status" value="1"/>
</dbReference>
<feature type="compositionally biased region" description="Basic residues" evidence="15">
    <location>
        <begin position="352"/>
        <end position="368"/>
    </location>
</feature>
<dbReference type="SMART" id="SM00338">
    <property type="entry name" value="BRLZ"/>
    <property type="match status" value="1"/>
</dbReference>
<evidence type="ECO:0000313" key="18">
    <source>
        <dbReference type="Proteomes" id="UP000694559"/>
    </source>
</evidence>
<evidence type="ECO:0000256" key="7">
    <source>
        <dbReference type="ARBA" id="ARBA00023015"/>
    </source>
</evidence>
<keyword evidence="9" id="KW-0472">Membrane</keyword>
<evidence type="ECO:0000259" key="16">
    <source>
        <dbReference type="PROSITE" id="PS50217"/>
    </source>
</evidence>
<evidence type="ECO:0000256" key="13">
    <source>
        <dbReference type="ARBA" id="ARBA00023242"/>
    </source>
</evidence>
<keyword evidence="4" id="KW-0256">Endoplasmic reticulum</keyword>
<evidence type="ECO:0000256" key="3">
    <source>
        <dbReference type="ARBA" id="ARBA00022692"/>
    </source>
</evidence>
<keyword evidence="12" id="KW-0325">Glycoprotein</keyword>
<dbReference type="Pfam" id="PF00170">
    <property type="entry name" value="bZIP_1"/>
    <property type="match status" value="1"/>
</dbReference>
<dbReference type="InterPro" id="IPR004827">
    <property type="entry name" value="bZIP"/>
</dbReference>
<proteinExistence type="inferred from homology"/>
<feature type="domain" description="BZIP" evidence="16">
    <location>
        <begin position="176"/>
        <end position="239"/>
    </location>
</feature>
<keyword evidence="8" id="KW-0238">DNA-binding</keyword>
<keyword evidence="18" id="KW-1185">Reference proteome</keyword>